<keyword evidence="3" id="KW-1185">Reference proteome</keyword>
<dbReference type="AlphaFoldDB" id="A0AAN9MFC2"/>
<accession>A0AAN9MFC2</accession>
<organism evidence="2 3">
    <name type="scientific">Phaseolus coccineus</name>
    <name type="common">Scarlet runner bean</name>
    <name type="synonym">Phaseolus multiflorus</name>
    <dbReference type="NCBI Taxonomy" id="3886"/>
    <lineage>
        <taxon>Eukaryota</taxon>
        <taxon>Viridiplantae</taxon>
        <taxon>Streptophyta</taxon>
        <taxon>Embryophyta</taxon>
        <taxon>Tracheophyta</taxon>
        <taxon>Spermatophyta</taxon>
        <taxon>Magnoliopsida</taxon>
        <taxon>eudicotyledons</taxon>
        <taxon>Gunneridae</taxon>
        <taxon>Pentapetalae</taxon>
        <taxon>rosids</taxon>
        <taxon>fabids</taxon>
        <taxon>Fabales</taxon>
        <taxon>Fabaceae</taxon>
        <taxon>Papilionoideae</taxon>
        <taxon>50 kb inversion clade</taxon>
        <taxon>NPAAA clade</taxon>
        <taxon>indigoferoid/millettioid clade</taxon>
        <taxon>Phaseoleae</taxon>
        <taxon>Phaseolus</taxon>
    </lineage>
</organism>
<evidence type="ECO:0000256" key="1">
    <source>
        <dbReference type="SAM" id="SignalP"/>
    </source>
</evidence>
<name>A0AAN9MFC2_PHACN</name>
<dbReference type="Proteomes" id="UP001374584">
    <property type="component" value="Unassembled WGS sequence"/>
</dbReference>
<evidence type="ECO:0000313" key="3">
    <source>
        <dbReference type="Proteomes" id="UP001374584"/>
    </source>
</evidence>
<feature type="signal peptide" evidence="1">
    <location>
        <begin position="1"/>
        <end position="30"/>
    </location>
</feature>
<feature type="chain" id="PRO_5042881052" evidence="1">
    <location>
        <begin position="31"/>
        <end position="116"/>
    </location>
</feature>
<protein>
    <submittedName>
        <fullName evidence="2">Uncharacterized protein</fullName>
    </submittedName>
</protein>
<reference evidence="2 3" key="1">
    <citation type="submission" date="2024-01" db="EMBL/GenBank/DDBJ databases">
        <title>The genomes of 5 underutilized Papilionoideae crops provide insights into root nodulation and disease resistanc.</title>
        <authorList>
            <person name="Jiang F."/>
        </authorList>
    </citation>
    <scope>NUCLEOTIDE SEQUENCE [LARGE SCALE GENOMIC DNA]</scope>
    <source>
        <strain evidence="2">JINMINGXINNONG_FW02</strain>
        <tissue evidence="2">Leaves</tissue>
    </source>
</reference>
<comment type="caution">
    <text evidence="2">The sequence shown here is derived from an EMBL/GenBank/DDBJ whole genome shotgun (WGS) entry which is preliminary data.</text>
</comment>
<gene>
    <name evidence="2" type="ORF">VNO80_18985</name>
</gene>
<keyword evidence="1" id="KW-0732">Signal</keyword>
<dbReference type="EMBL" id="JAYMYR010000007">
    <property type="protein sequence ID" value="KAK7353536.1"/>
    <property type="molecule type" value="Genomic_DNA"/>
</dbReference>
<sequence>MTKPQANHRHLASIPLLLFLLLTSSTSSSARPFTDSYFSLAATHNTLNLALPSERLVLPDTPGRVSACAHMRVAGKQPFPVSRVAAVKHTQLVLNMLPKGPVPPSGPSKGINNLNN</sequence>
<proteinExistence type="predicted"/>
<evidence type="ECO:0000313" key="2">
    <source>
        <dbReference type="EMBL" id="KAK7353536.1"/>
    </source>
</evidence>